<dbReference type="STRING" id="419005.HMPREF1860_00532"/>
<dbReference type="Proteomes" id="UP000070531">
    <property type="component" value="Unassembled WGS sequence"/>
</dbReference>
<accession>A0A134BII1</accession>
<dbReference type="AlphaFoldDB" id="A0A134BII1"/>
<name>A0A134BII1_9BACT</name>
<proteinExistence type="predicted"/>
<evidence type="ECO:0000313" key="1">
    <source>
        <dbReference type="EMBL" id="KXB79763.1"/>
    </source>
</evidence>
<protein>
    <submittedName>
        <fullName evidence="1">Uncharacterized protein</fullName>
    </submittedName>
</protein>
<reference evidence="1 2" key="1">
    <citation type="submission" date="2016-01" db="EMBL/GenBank/DDBJ databases">
        <authorList>
            <person name="Oliw E.H."/>
        </authorList>
    </citation>
    <scope>NUCLEOTIDE SEQUENCE [LARGE SCALE GENOMIC DNA]</scope>
    <source>
        <strain evidence="1 2">DNF00307</strain>
    </source>
</reference>
<dbReference type="PATRIC" id="fig|419005.5.peg.535"/>
<dbReference type="EMBL" id="LSDL01000023">
    <property type="protein sequence ID" value="KXB79763.1"/>
    <property type="molecule type" value="Genomic_DNA"/>
</dbReference>
<gene>
    <name evidence="1" type="ORF">HMPREF1860_00532</name>
</gene>
<dbReference type="RefSeq" id="WP_060932618.1">
    <property type="nucleotide sequence ID" value="NZ_KQ960488.1"/>
</dbReference>
<comment type="caution">
    <text evidence="1">The sequence shown here is derived from an EMBL/GenBank/DDBJ whole genome shotgun (WGS) entry which is preliminary data.</text>
</comment>
<organism evidence="1">
    <name type="scientific">Prevotella amnii</name>
    <dbReference type="NCBI Taxonomy" id="419005"/>
    <lineage>
        <taxon>Bacteria</taxon>
        <taxon>Pseudomonadati</taxon>
        <taxon>Bacteroidota</taxon>
        <taxon>Bacteroidia</taxon>
        <taxon>Bacteroidales</taxon>
        <taxon>Prevotellaceae</taxon>
        <taxon>Prevotella</taxon>
    </lineage>
</organism>
<evidence type="ECO:0000313" key="2">
    <source>
        <dbReference type="Proteomes" id="UP000070531"/>
    </source>
</evidence>
<sequence length="353" mass="39450">MAKFLENISVNPTDVKDLKEVIPLSIDQDEDFQRFTHLMKVKNGDPVAFLGDMDDVGIKGSGCDPKYQDVGIANSQKRWALGDWQIPIKICYESLRGTIAEYTLKTGTPVGDLTSTEFMSYIIRPALERQMKRMIWRFGWFGDSDAKGVDNGGTLTNGTKTELFTTCDGLFKRIFAQCAKNEKQLTGIEANKKTTFAEQKKAILGKGVATGILDNLLMDADSRVSADSGAVVLLTKGLADALTYDIKKCYTQIMPWETVFDGLDVATYNGVTLARVSIWDRMIMAYENTGTMLNKPYRAVYANINQLQVGTDADGLISDLDIWFDKKERRNYIYSTGRIGTQILEDDMFQAAF</sequence>